<dbReference type="EMBL" id="JAEAGR010000012">
    <property type="protein sequence ID" value="MBH1941528.1"/>
    <property type="molecule type" value="Genomic_DNA"/>
</dbReference>
<keyword evidence="1" id="KW-1133">Transmembrane helix</keyword>
<dbReference type="RefSeq" id="WP_197661767.1">
    <property type="nucleotide sequence ID" value="NZ_JAEAGR010000012.1"/>
</dbReference>
<name>A0A8J7L303_9FIRM</name>
<gene>
    <name evidence="2" type="ORF">I5677_11545</name>
</gene>
<dbReference type="Proteomes" id="UP000623269">
    <property type="component" value="Unassembled WGS sequence"/>
</dbReference>
<organism evidence="2 3">
    <name type="scientific">Mobilitalea sibirica</name>
    <dbReference type="NCBI Taxonomy" id="1462919"/>
    <lineage>
        <taxon>Bacteria</taxon>
        <taxon>Bacillati</taxon>
        <taxon>Bacillota</taxon>
        <taxon>Clostridia</taxon>
        <taxon>Lachnospirales</taxon>
        <taxon>Lachnospiraceae</taxon>
        <taxon>Mobilitalea</taxon>
    </lineage>
</organism>
<evidence type="ECO:0000313" key="3">
    <source>
        <dbReference type="Proteomes" id="UP000623269"/>
    </source>
</evidence>
<keyword evidence="3" id="KW-1185">Reference proteome</keyword>
<dbReference type="InterPro" id="IPR018695">
    <property type="entry name" value="DUF2194"/>
</dbReference>
<feature type="transmembrane region" description="Helical" evidence="1">
    <location>
        <begin position="7"/>
        <end position="26"/>
    </location>
</feature>
<sequence>MLSTKRLILIIIIITTISIAFLLFNVSNYTTEPTKDINTFQDELILVKTSLPETMKTDIYYIVGDAKDEYEKNIITNVKQALSYMKLKFSEKIIINEDDLIKQPILIICTKTPSKVMDLKQLANYISNGGKVLFAAGLPEGSKDSYLYPIWGIMEKGTPVETKQLHINRQFMPYPEITFDYSGYNSSSNLTLNPSVNVLMEDTNKVPMIYSHGYERGKVVVINGSLMDNISSGGFFSSALGELKGDLIYPVIGVKTVYLDEFPPIQSMDDIKSNQLYGRGAESFLRDVLWPELLRSSSRYDIKYTAGILSFVDKENNLLLENERLTKYLLKEILRYHGEVILQGDFSNSSSFRTNLLSHYYNEFKRMFPNYKISGYSVLYGKTNQDILKTVSEVLGGIYTVRGFYQGDETTQTIQKFEVKDSFVHYPVISSGFSKSHGMFYEFLSGLSLYGVVSHSFNIRTLFQEKDSSWTRLSDEFNDLAEAYFGTTSWLKAKTLSESAKNTKAYYSLKMSVEYKEDYIKVYCSDFRSGQAFFLRSYKNIKELSGGQATKINDSYYYIEAIEPELIIFYQ</sequence>
<comment type="caution">
    <text evidence="2">The sequence shown here is derived from an EMBL/GenBank/DDBJ whole genome shotgun (WGS) entry which is preliminary data.</text>
</comment>
<protein>
    <submittedName>
        <fullName evidence="2">DUF2194 domain-containing protein</fullName>
    </submittedName>
</protein>
<dbReference type="Pfam" id="PF09960">
    <property type="entry name" value="DUF2194"/>
    <property type="match status" value="1"/>
</dbReference>
<evidence type="ECO:0000313" key="2">
    <source>
        <dbReference type="EMBL" id="MBH1941528.1"/>
    </source>
</evidence>
<reference evidence="2" key="1">
    <citation type="submission" date="2020-12" db="EMBL/GenBank/DDBJ databases">
        <title>M. sibirica DSM 26468T genome.</title>
        <authorList>
            <person name="Thieme N."/>
            <person name="Rettenmaier R."/>
            <person name="Zverlov V."/>
            <person name="Liebl W."/>
        </authorList>
    </citation>
    <scope>NUCLEOTIDE SEQUENCE</scope>
    <source>
        <strain evidence="2">DSM 26468</strain>
    </source>
</reference>
<keyword evidence="1" id="KW-0472">Membrane</keyword>
<accession>A0A8J7L303</accession>
<evidence type="ECO:0000256" key="1">
    <source>
        <dbReference type="SAM" id="Phobius"/>
    </source>
</evidence>
<dbReference type="AlphaFoldDB" id="A0A8J7L303"/>
<keyword evidence="1" id="KW-0812">Transmembrane</keyword>
<proteinExistence type="predicted"/>